<proteinExistence type="predicted"/>
<dbReference type="Proteomes" id="UP001634007">
    <property type="component" value="Unassembled WGS sequence"/>
</dbReference>
<evidence type="ECO:0000313" key="3">
    <source>
        <dbReference type="Proteomes" id="UP001634007"/>
    </source>
</evidence>
<accession>A0ABD3IK46</accession>
<feature type="region of interest" description="Disordered" evidence="1">
    <location>
        <begin position="34"/>
        <end position="59"/>
    </location>
</feature>
<feature type="compositionally biased region" description="Polar residues" evidence="1">
    <location>
        <begin position="34"/>
        <end position="43"/>
    </location>
</feature>
<evidence type="ECO:0000256" key="1">
    <source>
        <dbReference type="SAM" id="MobiDB-lite"/>
    </source>
</evidence>
<dbReference type="EMBL" id="JBJKBG010000011">
    <property type="protein sequence ID" value="KAL3714811.1"/>
    <property type="molecule type" value="Genomic_DNA"/>
</dbReference>
<name>A0ABD3IK46_EUCGL</name>
<evidence type="ECO:0000313" key="2">
    <source>
        <dbReference type="EMBL" id="KAL3714811.1"/>
    </source>
</evidence>
<comment type="caution">
    <text evidence="2">The sequence shown here is derived from an EMBL/GenBank/DDBJ whole genome shotgun (WGS) entry which is preliminary data.</text>
</comment>
<reference evidence="2 3" key="1">
    <citation type="submission" date="2024-11" db="EMBL/GenBank/DDBJ databases">
        <title>Chromosome-level genome assembly of Eucalyptus globulus Labill. provides insights into its genome evolution.</title>
        <authorList>
            <person name="Li X."/>
        </authorList>
    </citation>
    <scope>NUCLEOTIDE SEQUENCE [LARGE SCALE GENOMIC DNA]</scope>
    <source>
        <strain evidence="2">CL2024</strain>
        <tissue evidence="2">Fresh tender leaves</tissue>
    </source>
</reference>
<protein>
    <submittedName>
        <fullName evidence="2">Uncharacterized protein</fullName>
    </submittedName>
</protein>
<sequence>MDDSKGTGSHVGGRGLIPPCRARQTLCFREAMSGASSSLSAPQPRSIEHRRGASRSIRAGRVPLESALSGLTREGVPGCMGTGCTPVHMQTESEDAAMLQYAGFGFSWHSFLVIPFSLSNFGSES</sequence>
<gene>
    <name evidence="2" type="ORF">ACJRO7_006677</name>
</gene>
<dbReference type="AlphaFoldDB" id="A0ABD3IK46"/>
<organism evidence="2 3">
    <name type="scientific">Eucalyptus globulus</name>
    <name type="common">Tasmanian blue gum</name>
    <dbReference type="NCBI Taxonomy" id="34317"/>
    <lineage>
        <taxon>Eukaryota</taxon>
        <taxon>Viridiplantae</taxon>
        <taxon>Streptophyta</taxon>
        <taxon>Embryophyta</taxon>
        <taxon>Tracheophyta</taxon>
        <taxon>Spermatophyta</taxon>
        <taxon>Magnoliopsida</taxon>
        <taxon>eudicotyledons</taxon>
        <taxon>Gunneridae</taxon>
        <taxon>Pentapetalae</taxon>
        <taxon>rosids</taxon>
        <taxon>malvids</taxon>
        <taxon>Myrtales</taxon>
        <taxon>Myrtaceae</taxon>
        <taxon>Myrtoideae</taxon>
        <taxon>Eucalypteae</taxon>
        <taxon>Eucalyptus</taxon>
    </lineage>
</organism>
<keyword evidence="3" id="KW-1185">Reference proteome</keyword>